<dbReference type="InterPro" id="IPR021765">
    <property type="entry name" value="UstYa-like"/>
</dbReference>
<dbReference type="PANTHER" id="PTHR33365">
    <property type="entry name" value="YALI0B05434P"/>
    <property type="match status" value="1"/>
</dbReference>
<comment type="pathway">
    <text evidence="1">Mycotoxin biosynthesis.</text>
</comment>
<dbReference type="OrthoDB" id="3687641at2759"/>
<sequence length="255" mass="29384">MASNVPSLAQSLSMNIILSICLYLNFSSSTTVNSAVLGGSFATGFDTDFGPAKRHIQLEQRKFYGPVVIDDDGGMYMANLDPIRYFGDPDKHPDVDGHWKHLIDGRFFRITEQEAQEAWGENYQQYWHHEMEGYVVGLEMFHTLHCLDYIRTTFWPEKYFASAVQGDQKANNHMKFHRDHCLEALRQYVMCHGDLSPIPSVYYKGLGRNYNNLLDVSHTCRNFDMIRDWQMARYNGSGVDAVPRKPKRAPLKESE</sequence>
<evidence type="ECO:0000313" key="4">
    <source>
        <dbReference type="Proteomes" id="UP000014480"/>
    </source>
</evidence>
<dbReference type="STRING" id="1213857.A0A484FAN0"/>
<reference evidence="4" key="1">
    <citation type="journal article" date="2013" name="New Phytol.">
        <title>Comparative genomic and transcriptomic analyses reveal the hemibiotrophic stage shift of Colletotrichum fungi.</title>
        <authorList>
            <person name="Gan P."/>
            <person name="Ikeda K."/>
            <person name="Irieda H."/>
            <person name="Narusaka M."/>
            <person name="O'Connell R.J."/>
            <person name="Narusaka Y."/>
            <person name="Takano Y."/>
            <person name="Kubo Y."/>
            <person name="Shirasu K."/>
        </authorList>
    </citation>
    <scope>NUCLEOTIDE SEQUENCE [LARGE SCALE GENOMIC DNA]</scope>
    <source>
        <strain evidence="4">104-T / ATCC 96160 / CBS 514.97 / LARS 414 / MAFF 240422</strain>
    </source>
</reference>
<comment type="caution">
    <text evidence="3">The sequence shown here is derived from an EMBL/GenBank/DDBJ whole genome shotgun (WGS) entry which is preliminary data.</text>
</comment>
<dbReference type="AlphaFoldDB" id="A0A484FAN0"/>
<dbReference type="Proteomes" id="UP000014480">
    <property type="component" value="Unassembled WGS sequence"/>
</dbReference>
<dbReference type="EMBL" id="AMCV02000049">
    <property type="protein sequence ID" value="TDZ14575.1"/>
    <property type="molecule type" value="Genomic_DNA"/>
</dbReference>
<name>A0A484FAN0_COLOR</name>
<organism evidence="3 4">
    <name type="scientific">Colletotrichum orbiculare (strain 104-T / ATCC 96160 / CBS 514.97 / LARS 414 / MAFF 240422)</name>
    <name type="common">Cucumber anthracnose fungus</name>
    <name type="synonym">Colletotrichum lagenarium</name>
    <dbReference type="NCBI Taxonomy" id="1213857"/>
    <lineage>
        <taxon>Eukaryota</taxon>
        <taxon>Fungi</taxon>
        <taxon>Dikarya</taxon>
        <taxon>Ascomycota</taxon>
        <taxon>Pezizomycotina</taxon>
        <taxon>Sordariomycetes</taxon>
        <taxon>Hypocreomycetidae</taxon>
        <taxon>Glomerellales</taxon>
        <taxon>Glomerellaceae</taxon>
        <taxon>Colletotrichum</taxon>
        <taxon>Colletotrichum orbiculare species complex</taxon>
    </lineage>
</organism>
<evidence type="ECO:0000256" key="1">
    <source>
        <dbReference type="ARBA" id="ARBA00004685"/>
    </source>
</evidence>
<reference evidence="4" key="2">
    <citation type="journal article" date="2019" name="Mol. Plant Microbe Interact.">
        <title>Genome sequence resources for four phytopathogenic fungi from the Colletotrichum orbiculare species complex.</title>
        <authorList>
            <person name="Gan P."/>
            <person name="Tsushima A."/>
            <person name="Narusaka M."/>
            <person name="Narusaka Y."/>
            <person name="Takano Y."/>
            <person name="Kubo Y."/>
            <person name="Shirasu K."/>
        </authorList>
    </citation>
    <scope>GENOME REANNOTATION</scope>
    <source>
        <strain evidence="4">104-T / ATCC 96160 / CBS 514.97 / LARS 414 / MAFF 240422</strain>
    </source>
</reference>
<accession>A0A484FAN0</accession>
<gene>
    <name evidence="3" type="primary">cctO-6</name>
    <name evidence="3" type="ORF">Cob_v012451</name>
</gene>
<comment type="similarity">
    <text evidence="2">Belongs to the ustYa family.</text>
</comment>
<protein>
    <submittedName>
        <fullName evidence="3">Cyclochlorotine biosynthesis protein O</fullName>
    </submittedName>
</protein>
<evidence type="ECO:0000256" key="2">
    <source>
        <dbReference type="ARBA" id="ARBA00035112"/>
    </source>
</evidence>
<evidence type="ECO:0000313" key="3">
    <source>
        <dbReference type="EMBL" id="TDZ14575.1"/>
    </source>
</evidence>
<keyword evidence="4" id="KW-1185">Reference proteome</keyword>
<proteinExistence type="inferred from homology"/>
<dbReference type="PANTHER" id="PTHR33365:SF4">
    <property type="entry name" value="CYCLOCHLOROTINE BIOSYNTHESIS PROTEIN O"/>
    <property type="match status" value="1"/>
</dbReference>
<dbReference type="GO" id="GO:0043386">
    <property type="term" value="P:mycotoxin biosynthetic process"/>
    <property type="evidence" value="ECO:0007669"/>
    <property type="project" value="InterPro"/>
</dbReference>
<dbReference type="Pfam" id="PF11807">
    <property type="entry name" value="UstYa"/>
    <property type="match status" value="1"/>
</dbReference>